<evidence type="ECO:0000256" key="3">
    <source>
        <dbReference type="ARBA" id="ARBA00023125"/>
    </source>
</evidence>
<dbReference type="EMBL" id="CACSLK010019251">
    <property type="protein sequence ID" value="CAA0819599.1"/>
    <property type="molecule type" value="Genomic_DNA"/>
</dbReference>
<dbReference type="SUPFAM" id="SSF47459">
    <property type="entry name" value="HLH, helix-loop-helix DNA-binding domain"/>
    <property type="match status" value="1"/>
</dbReference>
<evidence type="ECO:0000256" key="6">
    <source>
        <dbReference type="SAM" id="MobiDB-lite"/>
    </source>
</evidence>
<dbReference type="AlphaFoldDB" id="A0A9N7R945"/>
<proteinExistence type="predicted"/>
<evidence type="ECO:0000256" key="5">
    <source>
        <dbReference type="ARBA" id="ARBA00023242"/>
    </source>
</evidence>
<feature type="non-terminal residue" evidence="8">
    <location>
        <position position="241"/>
    </location>
</feature>
<dbReference type="PANTHER" id="PTHR45855:SF6">
    <property type="entry name" value="TRANSCRIPTION FACTOR ALC"/>
    <property type="match status" value="1"/>
</dbReference>
<keyword evidence="2" id="KW-0805">Transcription regulation</keyword>
<comment type="caution">
    <text evidence="8">The sequence shown here is derived from an EMBL/GenBank/DDBJ whole genome shotgun (WGS) entry which is preliminary data.</text>
</comment>
<feature type="compositionally biased region" description="Basic and acidic residues" evidence="6">
    <location>
        <begin position="110"/>
        <end position="122"/>
    </location>
</feature>
<evidence type="ECO:0000313" key="8">
    <source>
        <dbReference type="EMBL" id="CAA0819599.1"/>
    </source>
</evidence>
<keyword evidence="5" id="KW-0539">Nucleus</keyword>
<evidence type="ECO:0000259" key="7">
    <source>
        <dbReference type="PROSITE" id="PS50888"/>
    </source>
</evidence>
<comment type="subcellular location">
    <subcellularLocation>
        <location evidence="1">Nucleus</location>
    </subcellularLocation>
</comment>
<dbReference type="GO" id="GO:0005634">
    <property type="term" value="C:nucleus"/>
    <property type="evidence" value="ECO:0007669"/>
    <property type="project" value="UniProtKB-SubCell"/>
</dbReference>
<keyword evidence="9" id="KW-1185">Reference proteome</keyword>
<organism evidence="8 9">
    <name type="scientific">Striga hermonthica</name>
    <name type="common">Purple witchweed</name>
    <name type="synonym">Buchnera hermonthica</name>
    <dbReference type="NCBI Taxonomy" id="68872"/>
    <lineage>
        <taxon>Eukaryota</taxon>
        <taxon>Viridiplantae</taxon>
        <taxon>Streptophyta</taxon>
        <taxon>Embryophyta</taxon>
        <taxon>Tracheophyta</taxon>
        <taxon>Spermatophyta</taxon>
        <taxon>Magnoliopsida</taxon>
        <taxon>eudicotyledons</taxon>
        <taxon>Gunneridae</taxon>
        <taxon>Pentapetalae</taxon>
        <taxon>asterids</taxon>
        <taxon>lamiids</taxon>
        <taxon>Lamiales</taxon>
        <taxon>Orobanchaceae</taxon>
        <taxon>Buchnereae</taxon>
        <taxon>Striga</taxon>
    </lineage>
</organism>
<dbReference type="InterPro" id="IPR011598">
    <property type="entry name" value="bHLH_dom"/>
</dbReference>
<dbReference type="Proteomes" id="UP001153555">
    <property type="component" value="Unassembled WGS sequence"/>
</dbReference>
<feature type="region of interest" description="Disordered" evidence="6">
    <location>
        <begin position="76"/>
        <end position="122"/>
    </location>
</feature>
<feature type="domain" description="BHLH" evidence="7">
    <location>
        <begin position="110"/>
        <end position="159"/>
    </location>
</feature>
<dbReference type="FunFam" id="4.10.280.10:FF:000004">
    <property type="entry name" value="Basic helix-loop-helix transcription factor"/>
    <property type="match status" value="1"/>
</dbReference>
<dbReference type="InterPro" id="IPR031066">
    <property type="entry name" value="bHLH_ALC-like_plant"/>
</dbReference>
<accession>A0A9N7R945</accession>
<evidence type="ECO:0000313" key="9">
    <source>
        <dbReference type="Proteomes" id="UP001153555"/>
    </source>
</evidence>
<protein>
    <submittedName>
        <fullName evidence="8">Transcription factor SPATULA</fullName>
    </submittedName>
</protein>
<gene>
    <name evidence="8" type="ORF">SHERM_17974</name>
</gene>
<name>A0A9N7R945_STRHE</name>
<keyword evidence="4" id="KW-0804">Transcription</keyword>
<dbReference type="InterPro" id="IPR036638">
    <property type="entry name" value="HLH_DNA-bd_sf"/>
</dbReference>
<reference evidence="8" key="1">
    <citation type="submission" date="2019-12" db="EMBL/GenBank/DDBJ databases">
        <authorList>
            <person name="Scholes J."/>
        </authorList>
    </citation>
    <scope>NUCLEOTIDE SEQUENCE</scope>
</reference>
<dbReference type="GO" id="GO:0003677">
    <property type="term" value="F:DNA binding"/>
    <property type="evidence" value="ECO:0007669"/>
    <property type="project" value="UniProtKB-KW"/>
</dbReference>
<dbReference type="Pfam" id="PF00010">
    <property type="entry name" value="HLH"/>
    <property type="match status" value="1"/>
</dbReference>
<dbReference type="Gene3D" id="4.10.280.10">
    <property type="entry name" value="Helix-loop-helix DNA-binding domain"/>
    <property type="match status" value="1"/>
</dbReference>
<evidence type="ECO:0000256" key="1">
    <source>
        <dbReference type="ARBA" id="ARBA00004123"/>
    </source>
</evidence>
<sequence length="241" mass="25895">MADPYGSSDSEDISSILQIILHSSSSSAAVKGSAASAPAGGLFCGGEAPVPPAKYSSGEDFFDPRSFVAKQTEEFNPSASTEHLGSGFEESEASVFRTNSNPARSSKRSRAAEVHNLSEKRRRSRINEKLKALQSLVPNSNKTDKASMLDDAIEYLKQLQLQVQMLTMRNGMSIHPGYALGSLPSTLAGPQEEDHLVNGNSFSDSNRGSSSLLMQNTMENINQGHSTQHITNNTSNSVFLP</sequence>
<evidence type="ECO:0000256" key="2">
    <source>
        <dbReference type="ARBA" id="ARBA00023015"/>
    </source>
</evidence>
<keyword evidence="3" id="KW-0238">DNA-binding</keyword>
<dbReference type="GO" id="GO:0046983">
    <property type="term" value="F:protein dimerization activity"/>
    <property type="evidence" value="ECO:0007669"/>
    <property type="project" value="InterPro"/>
</dbReference>
<dbReference type="InterPro" id="IPR047265">
    <property type="entry name" value="PIF1-like_bHLH"/>
</dbReference>
<dbReference type="PANTHER" id="PTHR45855">
    <property type="entry name" value="TRANSCRIPTION FACTOR PIF1-RELATED"/>
    <property type="match status" value="1"/>
</dbReference>
<evidence type="ECO:0000256" key="4">
    <source>
        <dbReference type="ARBA" id="ARBA00023163"/>
    </source>
</evidence>
<dbReference type="CDD" id="cd11445">
    <property type="entry name" value="bHLH_AtPIF_like"/>
    <property type="match status" value="1"/>
</dbReference>
<dbReference type="SMART" id="SM00353">
    <property type="entry name" value="HLH"/>
    <property type="match status" value="1"/>
</dbReference>
<dbReference type="OrthoDB" id="690068at2759"/>
<dbReference type="PROSITE" id="PS50888">
    <property type="entry name" value="BHLH"/>
    <property type="match status" value="1"/>
</dbReference>